<dbReference type="EMBL" id="BARU01019660">
    <property type="protein sequence ID" value="GAH55325.1"/>
    <property type="molecule type" value="Genomic_DNA"/>
</dbReference>
<proteinExistence type="predicted"/>
<reference evidence="2" key="1">
    <citation type="journal article" date="2014" name="Front. Microbiol.">
        <title>High frequency of phylogenetically diverse reductive dehalogenase-homologous genes in deep subseafloor sedimentary metagenomes.</title>
        <authorList>
            <person name="Kawai M."/>
            <person name="Futagami T."/>
            <person name="Toyoda A."/>
            <person name="Takaki Y."/>
            <person name="Nishi S."/>
            <person name="Hori S."/>
            <person name="Arai W."/>
            <person name="Tsubouchi T."/>
            <person name="Morono Y."/>
            <person name="Uchiyama I."/>
            <person name="Ito T."/>
            <person name="Fujiyama A."/>
            <person name="Inagaki F."/>
            <person name="Takami H."/>
        </authorList>
    </citation>
    <scope>NUCLEOTIDE SEQUENCE</scope>
    <source>
        <strain evidence="2">Expedition CK06-06</strain>
    </source>
</reference>
<comment type="caution">
    <text evidence="2">The sequence shown here is derived from an EMBL/GenBank/DDBJ whole genome shotgun (WGS) entry which is preliminary data.</text>
</comment>
<dbReference type="AlphaFoldDB" id="X1HE20"/>
<feature type="compositionally biased region" description="Polar residues" evidence="1">
    <location>
        <begin position="74"/>
        <end position="93"/>
    </location>
</feature>
<feature type="region of interest" description="Disordered" evidence="1">
    <location>
        <begin position="69"/>
        <end position="93"/>
    </location>
</feature>
<protein>
    <submittedName>
        <fullName evidence="2">Uncharacterized protein</fullName>
    </submittedName>
</protein>
<evidence type="ECO:0000256" key="1">
    <source>
        <dbReference type="SAM" id="MobiDB-lite"/>
    </source>
</evidence>
<accession>X1HE20</accession>
<evidence type="ECO:0000313" key="2">
    <source>
        <dbReference type="EMBL" id="GAH55325.1"/>
    </source>
</evidence>
<name>X1HE20_9ZZZZ</name>
<sequence>MLQDGIEITLDIAINVAVYGIDPQAGMKWEQMSLNPTEMDWLNLDKVTLRKICTVFNIAPELMGGHGAEEIQQLPGSQESSLHGSNTSSHGLL</sequence>
<gene>
    <name evidence="2" type="ORF">S03H2_32355</name>
</gene>
<organism evidence="2">
    <name type="scientific">marine sediment metagenome</name>
    <dbReference type="NCBI Taxonomy" id="412755"/>
    <lineage>
        <taxon>unclassified sequences</taxon>
        <taxon>metagenomes</taxon>
        <taxon>ecological metagenomes</taxon>
    </lineage>
</organism>